<dbReference type="GO" id="GO:0032511">
    <property type="term" value="P:late endosome to vacuole transport via multivesicular body sorting pathway"/>
    <property type="evidence" value="ECO:0007669"/>
    <property type="project" value="InterPro"/>
</dbReference>
<dbReference type="Pfam" id="PF04652">
    <property type="entry name" value="Vta1"/>
    <property type="match status" value="1"/>
</dbReference>
<dbReference type="Gene3D" id="1.25.40.270">
    <property type="entry name" value="Vacuolar protein sorting-associated protein vta1"/>
    <property type="match status" value="1"/>
</dbReference>
<feature type="compositionally biased region" description="Polar residues" evidence="9">
    <location>
        <begin position="280"/>
        <end position="295"/>
    </location>
</feature>
<keyword evidence="8" id="KW-0472">Membrane</keyword>
<feature type="compositionally biased region" description="Low complexity" evidence="9">
    <location>
        <begin position="338"/>
        <end position="347"/>
    </location>
</feature>
<dbReference type="EnsemblPlants" id="Kaladp1221s0042.1.v1.1">
    <property type="protein sequence ID" value="Kaladp1221s0042.1.v1.1"/>
    <property type="gene ID" value="Kaladp1221s0042.v1.1"/>
</dbReference>
<dbReference type="OMA" id="KAGGNDQ"/>
<evidence type="ECO:0000256" key="5">
    <source>
        <dbReference type="ARBA" id="ARBA00022490"/>
    </source>
</evidence>
<comment type="similarity">
    <text evidence="3">Belongs to the VTA1 family.</text>
</comment>
<dbReference type="InterPro" id="IPR023175">
    <property type="entry name" value="Vta1/CALS_N_sf"/>
</dbReference>
<keyword evidence="7" id="KW-0653">Protein transport</keyword>
<dbReference type="PANTHER" id="PTHR46009">
    <property type="entry name" value="VACUOLAR PROTEIN SORTING-ASSOCIATED PROTEIN VTA1 HOMOLOG"/>
    <property type="match status" value="1"/>
</dbReference>
<keyword evidence="5" id="KW-0963">Cytoplasm</keyword>
<evidence type="ECO:0000256" key="4">
    <source>
        <dbReference type="ARBA" id="ARBA00022448"/>
    </source>
</evidence>
<reference evidence="12" key="1">
    <citation type="submission" date="2021-01" db="UniProtKB">
        <authorList>
            <consortium name="EnsemblPlants"/>
        </authorList>
    </citation>
    <scope>IDENTIFICATION</scope>
</reference>
<accession>A0A7N0VMZ1</accession>
<evidence type="ECO:0000256" key="1">
    <source>
        <dbReference type="ARBA" id="ARBA00004481"/>
    </source>
</evidence>
<feature type="compositionally biased region" description="Polar residues" evidence="9">
    <location>
        <begin position="249"/>
        <end position="263"/>
    </location>
</feature>
<evidence type="ECO:0000256" key="8">
    <source>
        <dbReference type="ARBA" id="ARBA00023136"/>
    </source>
</evidence>
<feature type="domain" description="Vta1 C-terminal" evidence="11">
    <location>
        <begin position="367"/>
        <end position="404"/>
    </location>
</feature>
<feature type="compositionally biased region" description="Basic and acidic residues" evidence="9">
    <location>
        <begin position="187"/>
        <end position="202"/>
    </location>
</feature>
<comment type="subcellular location">
    <subcellularLocation>
        <location evidence="2">Cytoplasm</location>
    </subcellularLocation>
    <subcellularLocation>
        <location evidence="1">Endosome membrane</location>
        <topology evidence="1">Peripheral membrane protein</topology>
    </subcellularLocation>
</comment>
<dbReference type="Pfam" id="PF18097">
    <property type="entry name" value="Vta1_C"/>
    <property type="match status" value="1"/>
</dbReference>
<dbReference type="PANTHER" id="PTHR46009:SF1">
    <property type="entry name" value="VACUOLAR PROTEIN SORTING-ASSOCIATED PROTEIN VTA1 HOMOLOG"/>
    <property type="match status" value="1"/>
</dbReference>
<feature type="compositionally biased region" description="Polar residues" evidence="9">
    <location>
        <begin position="227"/>
        <end position="240"/>
    </location>
</feature>
<evidence type="ECO:0000313" key="12">
    <source>
        <dbReference type="EnsemblPlants" id="Kaladp1221s0042.1.v1.1"/>
    </source>
</evidence>
<dbReference type="Gramene" id="Kaladp1221s0042.1.v1.1">
    <property type="protein sequence ID" value="Kaladp1221s0042.1.v1.1"/>
    <property type="gene ID" value="Kaladp1221s0042.v1.1"/>
</dbReference>
<dbReference type="GO" id="GO:0005771">
    <property type="term" value="C:multivesicular body"/>
    <property type="evidence" value="ECO:0007669"/>
    <property type="project" value="TreeGrafter"/>
</dbReference>
<dbReference type="InterPro" id="IPR041212">
    <property type="entry name" value="Vta1_C"/>
</dbReference>
<sequence length="410" mass="45614">MGSESEPAKLLLPYLQRADELQKHEPLVAYYCRLYAMERGLKIPPAERTNTTKALLVSLMKQLEKDKKSVTLGPDDSLYLEGFASNVFAKADKQDRAGRADLNTAKTFYAASIFFEILNQFGELPPDLEQKQKYAAWKAVDIRKALKEGRKPEPGTPADDKDLSLPSQPSTDAHDFTASSTAPVTRPPHEPDRSKLPSRSHDNINNQQSSYIPPPQMHDDNKGHQSAYVQPPSSYPTNSYPAPDPHSPPHTNISENPTYSQAYHQPHAQEPQAHFPQYPSHETPSAYNYPSFQTYPSFSESSFPEAPSHYPTYHRNNDGSYSPHMPPGNFQASTPQFNSSSRNSSISEPVLPPAEAYQYDCNYQPPPEKIAEAHKAARFAVGALAFDDVTVAVDFLRKSLELLTNPSAGN</sequence>
<evidence type="ECO:0000256" key="3">
    <source>
        <dbReference type="ARBA" id="ARBA00007895"/>
    </source>
</evidence>
<evidence type="ECO:0000259" key="11">
    <source>
        <dbReference type="Pfam" id="PF18097"/>
    </source>
</evidence>
<protein>
    <submittedName>
        <fullName evidence="12">Uncharacterized protein</fullName>
    </submittedName>
</protein>
<evidence type="ECO:0000256" key="7">
    <source>
        <dbReference type="ARBA" id="ARBA00022927"/>
    </source>
</evidence>
<dbReference type="AlphaFoldDB" id="A0A7N0VMZ1"/>
<dbReference type="GO" id="GO:0015031">
    <property type="term" value="P:protein transport"/>
    <property type="evidence" value="ECO:0007669"/>
    <property type="project" value="UniProtKB-KW"/>
</dbReference>
<dbReference type="GO" id="GO:0010008">
    <property type="term" value="C:endosome membrane"/>
    <property type="evidence" value="ECO:0007669"/>
    <property type="project" value="UniProtKB-SubCell"/>
</dbReference>
<feature type="compositionally biased region" description="Low complexity" evidence="9">
    <location>
        <begin position="296"/>
        <end position="308"/>
    </location>
</feature>
<dbReference type="InterPro" id="IPR044538">
    <property type="entry name" value="Vta1-like"/>
</dbReference>
<evidence type="ECO:0000259" key="10">
    <source>
        <dbReference type="Pfam" id="PF04652"/>
    </source>
</evidence>
<feature type="compositionally biased region" description="Basic and acidic residues" evidence="9">
    <location>
        <begin position="146"/>
        <end position="163"/>
    </location>
</feature>
<evidence type="ECO:0000256" key="9">
    <source>
        <dbReference type="SAM" id="MobiDB-lite"/>
    </source>
</evidence>
<feature type="region of interest" description="Disordered" evidence="9">
    <location>
        <begin position="146"/>
        <end position="349"/>
    </location>
</feature>
<proteinExistence type="inferred from homology"/>
<evidence type="ECO:0000313" key="13">
    <source>
        <dbReference type="Proteomes" id="UP000594263"/>
    </source>
</evidence>
<keyword evidence="4" id="KW-0813">Transport</keyword>
<keyword evidence="13" id="KW-1185">Reference proteome</keyword>
<feature type="compositionally biased region" description="Polar residues" evidence="9">
    <location>
        <begin position="165"/>
        <end position="183"/>
    </location>
</feature>
<dbReference type="Proteomes" id="UP000594263">
    <property type="component" value="Unplaced"/>
</dbReference>
<name>A0A7N0VMZ1_KALFE</name>
<dbReference type="Gene3D" id="1.20.5.420">
    <property type="entry name" value="Immunoglobulin FC, subunit C"/>
    <property type="match status" value="1"/>
</dbReference>
<evidence type="ECO:0000256" key="2">
    <source>
        <dbReference type="ARBA" id="ARBA00004496"/>
    </source>
</evidence>
<dbReference type="InterPro" id="IPR039431">
    <property type="entry name" value="Vta1/CALS_N"/>
</dbReference>
<evidence type="ECO:0000256" key="6">
    <source>
        <dbReference type="ARBA" id="ARBA00022753"/>
    </source>
</evidence>
<organism evidence="12 13">
    <name type="scientific">Kalanchoe fedtschenkoi</name>
    <name type="common">Lavender scallops</name>
    <name type="synonym">South American air plant</name>
    <dbReference type="NCBI Taxonomy" id="63787"/>
    <lineage>
        <taxon>Eukaryota</taxon>
        <taxon>Viridiplantae</taxon>
        <taxon>Streptophyta</taxon>
        <taxon>Embryophyta</taxon>
        <taxon>Tracheophyta</taxon>
        <taxon>Spermatophyta</taxon>
        <taxon>Magnoliopsida</taxon>
        <taxon>eudicotyledons</taxon>
        <taxon>Gunneridae</taxon>
        <taxon>Pentapetalae</taxon>
        <taxon>Saxifragales</taxon>
        <taxon>Crassulaceae</taxon>
        <taxon>Kalanchoe</taxon>
    </lineage>
</organism>
<keyword evidence="6" id="KW-0967">Endosome</keyword>
<feature type="domain" description="Vta1/callose synthase N-terminal" evidence="10">
    <location>
        <begin position="12"/>
        <end position="148"/>
    </location>
</feature>